<dbReference type="Proteomes" id="UP001139193">
    <property type="component" value="Unassembled WGS sequence"/>
</dbReference>
<protein>
    <submittedName>
        <fullName evidence="2">Uncharacterized protein</fullName>
    </submittedName>
</protein>
<accession>A0A9X1VFX5</accession>
<dbReference type="AlphaFoldDB" id="A0A9X1VFX5"/>
<reference evidence="2" key="1">
    <citation type="submission" date="2022-03" db="EMBL/GenBank/DDBJ databases">
        <title>Bacterial whole genome sequence for Hymenobacter sp. DH14.</title>
        <authorList>
            <person name="Le V."/>
        </authorList>
    </citation>
    <scope>NUCLEOTIDE SEQUENCE</scope>
    <source>
        <strain evidence="2">DH14</strain>
    </source>
</reference>
<gene>
    <name evidence="2" type="ORF">MON38_10615</name>
</gene>
<name>A0A9X1VFX5_9BACT</name>
<keyword evidence="3" id="KW-1185">Reference proteome</keyword>
<feature type="compositionally biased region" description="Low complexity" evidence="1">
    <location>
        <begin position="8"/>
        <end position="25"/>
    </location>
</feature>
<dbReference type="RefSeq" id="WP_241936146.1">
    <property type="nucleotide sequence ID" value="NZ_JALBGC010000003.1"/>
</dbReference>
<evidence type="ECO:0000313" key="2">
    <source>
        <dbReference type="EMBL" id="MCI1187873.1"/>
    </source>
</evidence>
<dbReference type="EMBL" id="JALBGC010000003">
    <property type="protein sequence ID" value="MCI1187873.1"/>
    <property type="molecule type" value="Genomic_DNA"/>
</dbReference>
<evidence type="ECO:0000313" key="3">
    <source>
        <dbReference type="Proteomes" id="UP001139193"/>
    </source>
</evidence>
<feature type="region of interest" description="Disordered" evidence="1">
    <location>
        <begin position="1"/>
        <end position="27"/>
    </location>
</feature>
<proteinExistence type="predicted"/>
<organism evidence="2 3">
    <name type="scientific">Hymenobacter cyanobacteriorum</name>
    <dbReference type="NCBI Taxonomy" id="2926463"/>
    <lineage>
        <taxon>Bacteria</taxon>
        <taxon>Pseudomonadati</taxon>
        <taxon>Bacteroidota</taxon>
        <taxon>Cytophagia</taxon>
        <taxon>Cytophagales</taxon>
        <taxon>Hymenobacteraceae</taxon>
        <taxon>Hymenobacter</taxon>
    </lineage>
</organism>
<sequence>MNPAQTSDTPPATADQPPPAHQDAPGLTLYRDGYANLNGEASRALPSQASELALWPPTTRRRQWLLLPADGELAGDIRLVGRTDRGSLRFRAPALAVALFAALPETQQSLKLQLEPMATGWRLVAQICATIPVP</sequence>
<comment type="caution">
    <text evidence="2">The sequence shown here is derived from an EMBL/GenBank/DDBJ whole genome shotgun (WGS) entry which is preliminary data.</text>
</comment>
<evidence type="ECO:0000256" key="1">
    <source>
        <dbReference type="SAM" id="MobiDB-lite"/>
    </source>
</evidence>